<dbReference type="PROSITE" id="PS50206">
    <property type="entry name" value="RHODANESE_3"/>
    <property type="match status" value="1"/>
</dbReference>
<dbReference type="GO" id="GO:0003700">
    <property type="term" value="F:DNA-binding transcription factor activity"/>
    <property type="evidence" value="ECO:0007669"/>
    <property type="project" value="InterPro"/>
</dbReference>
<dbReference type="PRINTS" id="PR00778">
    <property type="entry name" value="HTHARSR"/>
</dbReference>
<dbReference type="Pfam" id="PF00581">
    <property type="entry name" value="Rhodanese"/>
    <property type="match status" value="1"/>
</dbReference>
<dbReference type="STRING" id="1321606.SAMD00020551_0362"/>
<organism evidence="4 5">
    <name type="scientific">Mesobacillus selenatarsenatis (strain DSM 18680 / JCM 14380 / FERM P-15431 / SF-1)</name>
    <dbReference type="NCBI Taxonomy" id="1321606"/>
    <lineage>
        <taxon>Bacteria</taxon>
        <taxon>Bacillati</taxon>
        <taxon>Bacillota</taxon>
        <taxon>Bacilli</taxon>
        <taxon>Bacillales</taxon>
        <taxon>Bacillaceae</taxon>
        <taxon>Mesobacillus</taxon>
    </lineage>
</organism>
<gene>
    <name evidence="4" type="ORF">SAMD00020551_0362</name>
</gene>
<comment type="caution">
    <text evidence="4">The sequence shown here is derived from an EMBL/GenBank/DDBJ whole genome shotgun (WGS) entry which is preliminary data.</text>
</comment>
<dbReference type="PROSITE" id="PS50987">
    <property type="entry name" value="HTH_ARSR_2"/>
    <property type="match status" value="1"/>
</dbReference>
<dbReference type="NCBIfam" id="NF033788">
    <property type="entry name" value="HTH_metalloreg"/>
    <property type="match status" value="1"/>
</dbReference>
<dbReference type="SUPFAM" id="SSF46785">
    <property type="entry name" value="Winged helix' DNA-binding domain"/>
    <property type="match status" value="1"/>
</dbReference>
<dbReference type="GO" id="GO:0003677">
    <property type="term" value="F:DNA binding"/>
    <property type="evidence" value="ECO:0007669"/>
    <property type="project" value="UniProtKB-KW"/>
</dbReference>
<dbReference type="CDD" id="cd00158">
    <property type="entry name" value="RHOD"/>
    <property type="match status" value="1"/>
</dbReference>
<evidence type="ECO:0000313" key="5">
    <source>
        <dbReference type="Proteomes" id="UP000031014"/>
    </source>
</evidence>
<dbReference type="Gene3D" id="3.40.250.10">
    <property type="entry name" value="Rhodanese-like domain"/>
    <property type="match status" value="1"/>
</dbReference>
<evidence type="ECO:0000259" key="2">
    <source>
        <dbReference type="PROSITE" id="PS50206"/>
    </source>
</evidence>
<accession>A0A0A8WX41</accession>
<dbReference type="InterPro" id="IPR050229">
    <property type="entry name" value="GlpE_sulfurtransferase"/>
</dbReference>
<dbReference type="EMBL" id="BASE01000008">
    <property type="protein sequence ID" value="GAM12230.1"/>
    <property type="molecule type" value="Genomic_DNA"/>
</dbReference>
<dbReference type="SUPFAM" id="SSF52821">
    <property type="entry name" value="Rhodanese/Cell cycle control phosphatase"/>
    <property type="match status" value="1"/>
</dbReference>
<dbReference type="RefSeq" id="WP_232310350.1">
    <property type="nucleotide sequence ID" value="NZ_BASE01000008.1"/>
</dbReference>
<evidence type="ECO:0000259" key="3">
    <source>
        <dbReference type="PROSITE" id="PS50987"/>
    </source>
</evidence>
<dbReference type="SMART" id="SM00418">
    <property type="entry name" value="HTH_ARSR"/>
    <property type="match status" value="1"/>
</dbReference>
<dbReference type="PANTHER" id="PTHR43031:SF1">
    <property type="entry name" value="PYRIDINE NUCLEOTIDE-DISULPHIDE OXIDOREDUCTASE"/>
    <property type="match status" value="1"/>
</dbReference>
<evidence type="ECO:0000313" key="4">
    <source>
        <dbReference type="EMBL" id="GAM12230.1"/>
    </source>
</evidence>
<dbReference type="InterPro" id="IPR036873">
    <property type="entry name" value="Rhodanese-like_dom_sf"/>
</dbReference>
<dbReference type="InterPro" id="IPR036390">
    <property type="entry name" value="WH_DNA-bd_sf"/>
</dbReference>
<dbReference type="InterPro" id="IPR036388">
    <property type="entry name" value="WH-like_DNA-bd_sf"/>
</dbReference>
<dbReference type="InterPro" id="IPR001763">
    <property type="entry name" value="Rhodanese-like_dom"/>
</dbReference>
<evidence type="ECO:0000256" key="1">
    <source>
        <dbReference type="ARBA" id="ARBA00023125"/>
    </source>
</evidence>
<name>A0A0A8WX41_MESS1</name>
<sequence>MIFIEAREFKDFIYGEFARIGKAISSPKRIELLDLLTQGPKTVEALAADTKMSIANTSKHLQALLDSKLVTYSRDKNYVIYRLASEQVLMFVLALRGTAEDRISDVKLVREGHILRENSLSPISLEELGEKLNKGAVTLLDVRPFEEYKHEHLPNALSVPISELEDHLESLPKDKEIVAYCRGPYCVYATEAVELLKSRGYRATLLDAGINEWKQIQH</sequence>
<protein>
    <submittedName>
        <fullName evidence="4">Transcriptional regulator, ArsR family</fullName>
    </submittedName>
</protein>
<dbReference type="InterPro" id="IPR011991">
    <property type="entry name" value="ArsR-like_HTH"/>
</dbReference>
<dbReference type="SMART" id="SM00450">
    <property type="entry name" value="RHOD"/>
    <property type="match status" value="1"/>
</dbReference>
<dbReference type="PANTHER" id="PTHR43031">
    <property type="entry name" value="FAD-DEPENDENT OXIDOREDUCTASE"/>
    <property type="match status" value="1"/>
</dbReference>
<dbReference type="Gene3D" id="1.10.10.10">
    <property type="entry name" value="Winged helix-like DNA-binding domain superfamily/Winged helix DNA-binding domain"/>
    <property type="match status" value="1"/>
</dbReference>
<keyword evidence="5" id="KW-1185">Reference proteome</keyword>
<dbReference type="InterPro" id="IPR001845">
    <property type="entry name" value="HTH_ArsR_DNA-bd_dom"/>
</dbReference>
<keyword evidence="1" id="KW-0238">DNA-binding</keyword>
<dbReference type="CDD" id="cd00090">
    <property type="entry name" value="HTH_ARSR"/>
    <property type="match status" value="1"/>
</dbReference>
<dbReference type="Pfam" id="PF01022">
    <property type="entry name" value="HTH_5"/>
    <property type="match status" value="1"/>
</dbReference>
<dbReference type="Proteomes" id="UP000031014">
    <property type="component" value="Unassembled WGS sequence"/>
</dbReference>
<feature type="domain" description="HTH arsR-type" evidence="3">
    <location>
        <begin position="9"/>
        <end position="103"/>
    </location>
</feature>
<reference evidence="4 5" key="1">
    <citation type="submission" date="2013-06" db="EMBL/GenBank/DDBJ databases">
        <title>Whole genome shotgun sequence of Bacillus selenatarsenatis SF-1.</title>
        <authorList>
            <person name="Kuroda M."/>
            <person name="Sei K."/>
            <person name="Yamashita M."/>
            <person name="Ike M."/>
        </authorList>
    </citation>
    <scope>NUCLEOTIDE SEQUENCE [LARGE SCALE GENOMIC DNA]</scope>
    <source>
        <strain evidence="4 5">SF-1</strain>
    </source>
</reference>
<proteinExistence type="predicted"/>
<feature type="domain" description="Rhodanese" evidence="2">
    <location>
        <begin position="133"/>
        <end position="218"/>
    </location>
</feature>
<dbReference type="AlphaFoldDB" id="A0A0A8WX41"/>